<comment type="caution">
    <text evidence="2">The sequence shown here is derived from an EMBL/GenBank/DDBJ whole genome shotgun (WGS) entry which is preliminary data.</text>
</comment>
<evidence type="ECO:0000313" key="2">
    <source>
        <dbReference type="EMBL" id="KAH7053348.1"/>
    </source>
</evidence>
<organism evidence="2 3">
    <name type="scientific">Macrophomina phaseolina</name>
    <dbReference type="NCBI Taxonomy" id="35725"/>
    <lineage>
        <taxon>Eukaryota</taxon>
        <taxon>Fungi</taxon>
        <taxon>Dikarya</taxon>
        <taxon>Ascomycota</taxon>
        <taxon>Pezizomycotina</taxon>
        <taxon>Dothideomycetes</taxon>
        <taxon>Dothideomycetes incertae sedis</taxon>
        <taxon>Botryosphaeriales</taxon>
        <taxon>Botryosphaeriaceae</taxon>
        <taxon>Macrophomina</taxon>
    </lineage>
</organism>
<gene>
    <name evidence="2" type="ORF">B0J12DRAFT_784871</name>
</gene>
<sequence>MPSPPISPTSLSPSTNMNSLASILHQTNSGPGGASSPAGNGSTAHHHHHQFHNHHQHHHQQQQSTSSKSTPAPPTGAFQYGASPPPPPQHRGSGTLSPPVGRASIVASPVHPLSPTTAQSAAHTAVQDLPFYHQLEQVQRVREGKFQQAGAGGGTAAAAMTSVGGGLGAGAADAAAAWASEGEAVARDGGAATPSAKGAGGAPVFERQMQEVEIAKEVLRKAGGGFYPPGGAGAPVPGQWGVQQPGLQGDMQVKVQVQGDGKARSTSFYAAVDVVCATTPFGDRGLRDTAVEAARRCFGKLADDVGFERLAQKNISIVLDVAKAGYEKEPRGYASPACQESARFRQSLLGSGKSVLYCSSCVKKIDREI</sequence>
<evidence type="ECO:0000313" key="3">
    <source>
        <dbReference type="Proteomes" id="UP000774617"/>
    </source>
</evidence>
<feature type="compositionally biased region" description="Basic residues" evidence="1">
    <location>
        <begin position="44"/>
        <end position="60"/>
    </location>
</feature>
<dbReference type="EMBL" id="JAGTJR010000010">
    <property type="protein sequence ID" value="KAH7053348.1"/>
    <property type="molecule type" value="Genomic_DNA"/>
</dbReference>
<protein>
    <submittedName>
        <fullName evidence="2">Uncharacterized protein</fullName>
    </submittedName>
</protein>
<accession>A0ABQ8GEG9</accession>
<name>A0ABQ8GEG9_9PEZI</name>
<keyword evidence="3" id="KW-1185">Reference proteome</keyword>
<reference evidence="2 3" key="1">
    <citation type="journal article" date="2021" name="Nat. Commun.">
        <title>Genetic determinants of endophytism in the Arabidopsis root mycobiome.</title>
        <authorList>
            <person name="Mesny F."/>
            <person name="Miyauchi S."/>
            <person name="Thiergart T."/>
            <person name="Pickel B."/>
            <person name="Atanasova L."/>
            <person name="Karlsson M."/>
            <person name="Huettel B."/>
            <person name="Barry K.W."/>
            <person name="Haridas S."/>
            <person name="Chen C."/>
            <person name="Bauer D."/>
            <person name="Andreopoulos W."/>
            <person name="Pangilinan J."/>
            <person name="LaButti K."/>
            <person name="Riley R."/>
            <person name="Lipzen A."/>
            <person name="Clum A."/>
            <person name="Drula E."/>
            <person name="Henrissat B."/>
            <person name="Kohler A."/>
            <person name="Grigoriev I.V."/>
            <person name="Martin F.M."/>
            <person name="Hacquard S."/>
        </authorList>
    </citation>
    <scope>NUCLEOTIDE SEQUENCE [LARGE SCALE GENOMIC DNA]</scope>
    <source>
        <strain evidence="2 3">MPI-SDFR-AT-0080</strain>
    </source>
</reference>
<proteinExistence type="predicted"/>
<dbReference type="Proteomes" id="UP000774617">
    <property type="component" value="Unassembled WGS sequence"/>
</dbReference>
<feature type="compositionally biased region" description="Low complexity" evidence="1">
    <location>
        <begin position="61"/>
        <end position="70"/>
    </location>
</feature>
<feature type="region of interest" description="Disordered" evidence="1">
    <location>
        <begin position="23"/>
        <end position="116"/>
    </location>
</feature>
<evidence type="ECO:0000256" key="1">
    <source>
        <dbReference type="SAM" id="MobiDB-lite"/>
    </source>
</evidence>